<feature type="domain" description="DUF8194" evidence="4">
    <location>
        <begin position="258"/>
        <end position="344"/>
    </location>
</feature>
<organism evidence="6 7">
    <name type="scientific">Hungatella hathewayi</name>
    <dbReference type="NCBI Taxonomy" id="154046"/>
    <lineage>
        <taxon>Bacteria</taxon>
        <taxon>Bacillati</taxon>
        <taxon>Bacillota</taxon>
        <taxon>Clostridia</taxon>
        <taxon>Lachnospirales</taxon>
        <taxon>Lachnospiraceae</taxon>
        <taxon>Hungatella</taxon>
    </lineage>
</organism>
<dbReference type="EMBL" id="QSON01000031">
    <property type="protein sequence ID" value="RGI95453.1"/>
    <property type="molecule type" value="Genomic_DNA"/>
</dbReference>
<dbReference type="PROSITE" id="PS51257">
    <property type="entry name" value="PROKAR_LIPOPROTEIN"/>
    <property type="match status" value="1"/>
</dbReference>
<comment type="caution">
    <text evidence="6">The sequence shown here is derived from an EMBL/GenBank/DDBJ whole genome shotgun (WGS) entry which is preliminary data.</text>
</comment>
<dbReference type="InterPro" id="IPR058508">
    <property type="entry name" value="DUF8195"/>
</dbReference>
<dbReference type="InterPro" id="IPR058507">
    <property type="entry name" value="DUF8194"/>
</dbReference>
<dbReference type="Pfam" id="PF26613">
    <property type="entry name" value="DUF8193"/>
    <property type="match status" value="1"/>
</dbReference>
<proteinExistence type="predicted"/>
<dbReference type="Pfam" id="PF26614">
    <property type="entry name" value="DUF8194"/>
    <property type="match status" value="1"/>
</dbReference>
<evidence type="ECO:0000259" key="3">
    <source>
        <dbReference type="Pfam" id="PF26613"/>
    </source>
</evidence>
<feature type="non-terminal residue" evidence="6">
    <location>
        <position position="564"/>
    </location>
</feature>
<feature type="region of interest" description="Disordered" evidence="1">
    <location>
        <begin position="347"/>
        <end position="373"/>
    </location>
</feature>
<sequence length="564" mass="63307">MKRIFRQILLYTLLLTLACPVQVLAAGEGNMDGGGSGMGQGTAQNFWSPGNDGVRITVVNAETGEAAAPSVDFSNKSFSKPIFHFEKYSKLDYRAGAALTPAQGNYPYHIPAATIPYIMTSNTHPANIQAIRQYFCSEFAAKMVSDATGLEYETLIDGDYKLVIEPICYFTYQGNFYAMTATEAALYNQLSGGALVSMLPNVIQKNLPLAIFLEKGDLGFPAWTGPTNERVTDEQIISALGIGIVSYKDLPAPEIEAPDVVYRVDTDVITSITLNSRRRLTPSSPGKVTFYIKDRTYRVTNIVMPSYSSQVVWVKWHTPSTPQDIRIRVSVSSGNTSETEFIARIESLDENPPPDPQATDTNPRFTMPSLPRDTQKTSASWSVWYAYWVSDFCDEGHDHGDWEYDANYYYASLDGDMELWPDDIVPTASGKNMKSGYGVKENANARLSSNAPSSHYTTAQTAVSYFSEFKYQTYWRLLSRRQNGLNSTFQFKENPYSTYNRNVHFSPVWYPDHSDYTVYTRIIDAWTPAGMLSVNVNDSVDINGSLFDDWVRPYSFTYMREAWD</sequence>
<keyword evidence="2" id="KW-0732">Signal</keyword>
<evidence type="ECO:0000259" key="5">
    <source>
        <dbReference type="Pfam" id="PF26615"/>
    </source>
</evidence>
<gene>
    <name evidence="6" type="ORF">DXD79_32120</name>
</gene>
<dbReference type="AlphaFoldDB" id="A0A374NWZ0"/>
<feature type="chain" id="PRO_5016995620" evidence="2">
    <location>
        <begin position="26"/>
        <end position="564"/>
    </location>
</feature>
<protein>
    <submittedName>
        <fullName evidence="6">Uncharacterized protein</fullName>
    </submittedName>
</protein>
<accession>A0A374NWZ0</accession>
<name>A0A374NWZ0_9FIRM</name>
<evidence type="ECO:0000313" key="7">
    <source>
        <dbReference type="Proteomes" id="UP000263014"/>
    </source>
</evidence>
<feature type="signal peptide" evidence="2">
    <location>
        <begin position="1"/>
        <end position="25"/>
    </location>
</feature>
<evidence type="ECO:0000256" key="1">
    <source>
        <dbReference type="SAM" id="MobiDB-lite"/>
    </source>
</evidence>
<evidence type="ECO:0000259" key="4">
    <source>
        <dbReference type="Pfam" id="PF26614"/>
    </source>
</evidence>
<dbReference type="RefSeq" id="WP_118033344.1">
    <property type="nucleotide sequence ID" value="NZ_QSON01000031.1"/>
</dbReference>
<dbReference type="Pfam" id="PF26615">
    <property type="entry name" value="DUF8195"/>
    <property type="match status" value="1"/>
</dbReference>
<evidence type="ECO:0000256" key="2">
    <source>
        <dbReference type="SAM" id="SignalP"/>
    </source>
</evidence>
<dbReference type="InterPro" id="IPR058506">
    <property type="entry name" value="DUF8193"/>
</dbReference>
<reference evidence="6 7" key="1">
    <citation type="submission" date="2018-08" db="EMBL/GenBank/DDBJ databases">
        <title>A genome reference for cultivated species of the human gut microbiota.</title>
        <authorList>
            <person name="Zou Y."/>
            <person name="Xue W."/>
            <person name="Luo G."/>
        </authorList>
    </citation>
    <scope>NUCLEOTIDE SEQUENCE [LARGE SCALE GENOMIC DNA]</scope>
    <source>
        <strain evidence="6 7">TM09-12</strain>
    </source>
</reference>
<dbReference type="Proteomes" id="UP000263014">
    <property type="component" value="Unassembled WGS sequence"/>
</dbReference>
<evidence type="ECO:0000313" key="6">
    <source>
        <dbReference type="EMBL" id="RGI95453.1"/>
    </source>
</evidence>
<feature type="domain" description="DUF8195" evidence="5">
    <location>
        <begin position="351"/>
        <end position="550"/>
    </location>
</feature>
<feature type="domain" description="DUF8193" evidence="3">
    <location>
        <begin position="27"/>
        <end position="245"/>
    </location>
</feature>